<evidence type="ECO:0000313" key="1">
    <source>
        <dbReference type="EMBL" id="KCW90536.1"/>
    </source>
</evidence>
<dbReference type="AlphaFoldDB" id="A0A059DJI6"/>
<name>A0A059DJI6_EUCGR</name>
<dbReference type="InParanoid" id="A0A059DJI6"/>
<dbReference type="Gramene" id="KCW90536">
    <property type="protein sequence ID" value="KCW90536"/>
    <property type="gene ID" value="EUGRSUZ_A02650"/>
</dbReference>
<accession>A0A059DJI6</accession>
<reference evidence="1" key="1">
    <citation type="submission" date="2013-07" db="EMBL/GenBank/DDBJ databases">
        <title>The genome of Eucalyptus grandis.</title>
        <authorList>
            <person name="Schmutz J."/>
            <person name="Hayes R."/>
            <person name="Myburg A."/>
            <person name="Tuskan G."/>
            <person name="Grattapaglia D."/>
            <person name="Rokhsar D.S."/>
        </authorList>
    </citation>
    <scope>NUCLEOTIDE SEQUENCE</scope>
    <source>
        <tissue evidence="1">Leaf extractions</tissue>
    </source>
</reference>
<proteinExistence type="predicted"/>
<organism evidence="1">
    <name type="scientific">Eucalyptus grandis</name>
    <name type="common">Flooded gum</name>
    <dbReference type="NCBI Taxonomy" id="71139"/>
    <lineage>
        <taxon>Eukaryota</taxon>
        <taxon>Viridiplantae</taxon>
        <taxon>Streptophyta</taxon>
        <taxon>Embryophyta</taxon>
        <taxon>Tracheophyta</taxon>
        <taxon>Spermatophyta</taxon>
        <taxon>Magnoliopsida</taxon>
        <taxon>eudicotyledons</taxon>
        <taxon>Gunneridae</taxon>
        <taxon>Pentapetalae</taxon>
        <taxon>rosids</taxon>
        <taxon>malvids</taxon>
        <taxon>Myrtales</taxon>
        <taxon>Myrtaceae</taxon>
        <taxon>Myrtoideae</taxon>
        <taxon>Eucalypteae</taxon>
        <taxon>Eucalyptus</taxon>
    </lineage>
</organism>
<gene>
    <name evidence="1" type="ORF">EUGRSUZ_A02650</name>
</gene>
<sequence>MVGADARSHMIHFQHVHDTLHQEKKGRSKIILLPPKDFQLPYKKHPSNAKSLCSTSGSFNILTLDELLHQFPKVKPPIASLDGTQHLLECRHAARDHQPLTLLEPELVGRLLQQHFEERVREEARGHHEPPVLVSHVDREEAVGRLRGRGRLFLSLAEQELVVRRLLTVCPAALRLGLLC</sequence>
<protein>
    <submittedName>
        <fullName evidence="1">Uncharacterized protein</fullName>
    </submittedName>
</protein>
<dbReference type="EMBL" id="KK198753">
    <property type="protein sequence ID" value="KCW90536.1"/>
    <property type="molecule type" value="Genomic_DNA"/>
</dbReference>